<dbReference type="KEGG" id="dalk:DSCA_16260"/>
<keyword evidence="4" id="KW-1185">Reference proteome</keyword>
<dbReference type="PIRSF" id="PIRSF000429">
    <property type="entry name" value="Ac-CoA_Ac_transf"/>
    <property type="match status" value="1"/>
</dbReference>
<gene>
    <name evidence="3" type="ORF">DSCA_16260</name>
</gene>
<sequence length="387" mass="41468">MSRQRVAIVGTGQTYHKSHRPDVNGQELINEAVQAALADADLTIGDIDAIVIGNMDHFEGINYVDCWSVDGSGGFMKPVIKLTTGGTTGSTLAIGGYHLVASGLFDRVLVIGWEKNSESDTTGAITTAFDPVWDRLVFAGAISGLAAEAQAYMARYGATDRDGARVSVRDRRHACSNPYTQLRREVTIDEVLASPMLADPIHLLDVCPRTDGACAVIMAGEHVAERISARPDWIWATANRHTYTCLGDANFGRLDSMAAASREIYRKAGIREPVKEIGVIEMYQPYSFAGIMWIEDLGLAEHGGGAELVWSGATDMGGEIPINPSGGVIACNPIGATGLIRCAEAALQVMGRAGDRQVPDVDLALSTGFGGCFWTDILLHGRRKPDF</sequence>
<organism evidence="3 4">
    <name type="scientific">Desulfosarcina alkanivorans</name>
    <dbReference type="NCBI Taxonomy" id="571177"/>
    <lineage>
        <taxon>Bacteria</taxon>
        <taxon>Pseudomonadati</taxon>
        <taxon>Thermodesulfobacteriota</taxon>
        <taxon>Desulfobacteria</taxon>
        <taxon>Desulfobacterales</taxon>
        <taxon>Desulfosarcinaceae</taxon>
        <taxon>Desulfosarcina</taxon>
    </lineage>
</organism>
<dbReference type="InterPro" id="IPR055140">
    <property type="entry name" value="Thiolase_C_2"/>
</dbReference>
<evidence type="ECO:0000313" key="3">
    <source>
        <dbReference type="EMBL" id="BBO67696.1"/>
    </source>
</evidence>
<evidence type="ECO:0000313" key="4">
    <source>
        <dbReference type="Proteomes" id="UP000427906"/>
    </source>
</evidence>
<dbReference type="AlphaFoldDB" id="A0A5K7YF86"/>
<feature type="domain" description="Thiolase C-terminal" evidence="2">
    <location>
        <begin position="254"/>
        <end position="375"/>
    </location>
</feature>
<dbReference type="Pfam" id="PF22691">
    <property type="entry name" value="Thiolase_C_1"/>
    <property type="match status" value="1"/>
</dbReference>
<name>A0A5K7YF86_9BACT</name>
<dbReference type="Gene3D" id="3.40.47.10">
    <property type="match status" value="1"/>
</dbReference>
<dbReference type="Proteomes" id="UP000427906">
    <property type="component" value="Chromosome"/>
</dbReference>
<feature type="domain" description="Thiolase N-terminal" evidence="1">
    <location>
        <begin position="6"/>
        <end position="220"/>
    </location>
</feature>
<evidence type="ECO:0000259" key="2">
    <source>
        <dbReference type="Pfam" id="PF22691"/>
    </source>
</evidence>
<dbReference type="InterPro" id="IPR020616">
    <property type="entry name" value="Thiolase_N"/>
</dbReference>
<dbReference type="PANTHER" id="PTHR42870:SF1">
    <property type="entry name" value="NON-SPECIFIC LIPID-TRANSFER PROTEIN-LIKE 2"/>
    <property type="match status" value="1"/>
</dbReference>
<accession>A0A5K7YF86</accession>
<dbReference type="GO" id="GO:0003988">
    <property type="term" value="F:acetyl-CoA C-acyltransferase activity"/>
    <property type="evidence" value="ECO:0007669"/>
    <property type="project" value="UniProtKB-ARBA"/>
</dbReference>
<evidence type="ECO:0000259" key="1">
    <source>
        <dbReference type="Pfam" id="PF00108"/>
    </source>
</evidence>
<dbReference type="PANTHER" id="PTHR42870">
    <property type="entry name" value="ACETYL-COA C-ACETYLTRANSFERASE"/>
    <property type="match status" value="1"/>
</dbReference>
<reference evidence="3 4" key="1">
    <citation type="submission" date="2019-11" db="EMBL/GenBank/DDBJ databases">
        <title>Comparative genomics of hydrocarbon-degrading Desulfosarcina strains.</title>
        <authorList>
            <person name="Watanabe M."/>
            <person name="Kojima H."/>
            <person name="Fukui M."/>
        </authorList>
    </citation>
    <scope>NUCLEOTIDE SEQUENCE [LARGE SCALE GENOMIC DNA]</scope>
    <source>
        <strain evidence="3 4">PL12</strain>
    </source>
</reference>
<proteinExistence type="predicted"/>
<dbReference type="EMBL" id="AP021874">
    <property type="protein sequence ID" value="BBO67696.1"/>
    <property type="molecule type" value="Genomic_DNA"/>
</dbReference>
<dbReference type="Pfam" id="PF00108">
    <property type="entry name" value="Thiolase_N"/>
    <property type="match status" value="1"/>
</dbReference>
<dbReference type="RefSeq" id="WP_155315928.1">
    <property type="nucleotide sequence ID" value="NZ_AP021874.1"/>
</dbReference>
<dbReference type="InterPro" id="IPR016039">
    <property type="entry name" value="Thiolase-like"/>
</dbReference>
<dbReference type="SUPFAM" id="SSF53901">
    <property type="entry name" value="Thiolase-like"/>
    <property type="match status" value="2"/>
</dbReference>
<dbReference type="OrthoDB" id="5411776at2"/>
<dbReference type="CDD" id="cd00829">
    <property type="entry name" value="SCP-x_thiolase"/>
    <property type="match status" value="1"/>
</dbReference>
<protein>
    <submittedName>
        <fullName evidence="3">3-ketoacyl-CoA thiolase</fullName>
    </submittedName>
</protein>
<dbReference type="InterPro" id="IPR002155">
    <property type="entry name" value="Thiolase"/>
</dbReference>